<accession>A0A167E050</accession>
<feature type="compositionally biased region" description="Polar residues" evidence="2">
    <location>
        <begin position="8"/>
        <end position="17"/>
    </location>
</feature>
<dbReference type="InterPro" id="IPR007484">
    <property type="entry name" value="Peptidase_M28"/>
</dbReference>
<keyword evidence="3" id="KW-0812">Transmembrane</keyword>
<evidence type="ECO:0000259" key="4">
    <source>
        <dbReference type="Pfam" id="PF02225"/>
    </source>
</evidence>
<evidence type="ECO:0000313" key="8">
    <source>
        <dbReference type="Proteomes" id="UP000189580"/>
    </source>
</evidence>
<dbReference type="SUPFAM" id="SSF47672">
    <property type="entry name" value="Transferrin receptor-like dimerisation domain"/>
    <property type="match status" value="1"/>
</dbReference>
<dbReference type="InterPro" id="IPR046450">
    <property type="entry name" value="PA_dom_sf"/>
</dbReference>
<dbReference type="EMBL" id="CP014501">
    <property type="protein sequence ID" value="ANB13493.1"/>
    <property type="molecule type" value="Genomic_DNA"/>
</dbReference>
<feature type="domain" description="Peptidase M28" evidence="6">
    <location>
        <begin position="539"/>
        <end position="724"/>
    </location>
</feature>
<dbReference type="GO" id="GO:0004180">
    <property type="term" value="F:carboxypeptidase activity"/>
    <property type="evidence" value="ECO:0007669"/>
    <property type="project" value="TreeGrafter"/>
</dbReference>
<dbReference type="SUPFAM" id="SSF53187">
    <property type="entry name" value="Zn-dependent exopeptidases"/>
    <property type="match status" value="1"/>
</dbReference>
<evidence type="ECO:0000256" key="1">
    <source>
        <dbReference type="ARBA" id="ARBA00005634"/>
    </source>
</evidence>
<feature type="compositionally biased region" description="Basic and acidic residues" evidence="2">
    <location>
        <begin position="90"/>
        <end position="115"/>
    </location>
</feature>
<dbReference type="FunFam" id="3.40.630.10:FF:000101">
    <property type="entry name" value="N-acetylated alpha-linked acidic dipeptidase like 1"/>
    <property type="match status" value="1"/>
</dbReference>
<gene>
    <name evidence="7" type="primary">TRE1</name>
    <name evidence="7" type="ORF">AWJ20_1786</name>
</gene>
<dbReference type="InterPro" id="IPR007365">
    <property type="entry name" value="TFR-like_dimer_dom"/>
</dbReference>
<feature type="region of interest" description="Disordered" evidence="2">
    <location>
        <begin position="82"/>
        <end position="115"/>
    </location>
</feature>
<feature type="domain" description="PA" evidence="4">
    <location>
        <begin position="358"/>
        <end position="420"/>
    </location>
</feature>
<feature type="compositionally biased region" description="Acidic residues" evidence="2">
    <location>
        <begin position="30"/>
        <end position="49"/>
    </location>
</feature>
<dbReference type="PANTHER" id="PTHR10404">
    <property type="entry name" value="N-ACETYLATED-ALPHA-LINKED ACIDIC DIPEPTIDASE"/>
    <property type="match status" value="1"/>
</dbReference>
<evidence type="ECO:0000256" key="2">
    <source>
        <dbReference type="SAM" id="MobiDB-lite"/>
    </source>
</evidence>
<dbReference type="Gene3D" id="3.50.30.30">
    <property type="match status" value="1"/>
</dbReference>
<dbReference type="CDD" id="cd03874">
    <property type="entry name" value="M28_PMSA_TfR_like"/>
    <property type="match status" value="1"/>
</dbReference>
<dbReference type="InterPro" id="IPR003137">
    <property type="entry name" value="PA_domain"/>
</dbReference>
<evidence type="ECO:0000259" key="6">
    <source>
        <dbReference type="Pfam" id="PF04389"/>
    </source>
</evidence>
<feature type="domain" description="Transferrin receptor-like dimerisation" evidence="5">
    <location>
        <begin position="793"/>
        <end position="914"/>
    </location>
</feature>
<dbReference type="GeneID" id="30033626"/>
<dbReference type="Pfam" id="PF04253">
    <property type="entry name" value="TFR_dimer"/>
    <property type="match status" value="1"/>
</dbReference>
<dbReference type="Gene3D" id="1.20.930.40">
    <property type="entry name" value="Transferrin receptor-like, dimerisation domain"/>
    <property type="match status" value="1"/>
</dbReference>
<dbReference type="Gene3D" id="3.40.630.10">
    <property type="entry name" value="Zn peptidases"/>
    <property type="match status" value="1"/>
</dbReference>
<organism evidence="7 8">
    <name type="scientific">Sugiyamaella lignohabitans</name>
    <dbReference type="NCBI Taxonomy" id="796027"/>
    <lineage>
        <taxon>Eukaryota</taxon>
        <taxon>Fungi</taxon>
        <taxon>Dikarya</taxon>
        <taxon>Ascomycota</taxon>
        <taxon>Saccharomycotina</taxon>
        <taxon>Dipodascomycetes</taxon>
        <taxon>Dipodascales</taxon>
        <taxon>Trichomonascaceae</taxon>
        <taxon>Sugiyamaella</taxon>
    </lineage>
</organism>
<dbReference type="AlphaFoldDB" id="A0A167E050"/>
<dbReference type="SUPFAM" id="SSF52025">
    <property type="entry name" value="PA domain"/>
    <property type="match status" value="1"/>
</dbReference>
<comment type="similarity">
    <text evidence="1">Belongs to the peptidase M28 family. M28B subfamily.</text>
</comment>
<proteinExistence type="inferred from homology"/>
<keyword evidence="3" id="KW-0472">Membrane</keyword>
<feature type="region of interest" description="Disordered" evidence="2">
    <location>
        <begin position="1"/>
        <end position="64"/>
    </location>
</feature>
<evidence type="ECO:0000259" key="5">
    <source>
        <dbReference type="Pfam" id="PF04253"/>
    </source>
</evidence>
<feature type="transmembrane region" description="Helical" evidence="3">
    <location>
        <begin position="197"/>
        <end position="216"/>
    </location>
</feature>
<dbReference type="OrthoDB" id="5841748at2759"/>
<dbReference type="Pfam" id="PF04389">
    <property type="entry name" value="Peptidase_M28"/>
    <property type="match status" value="1"/>
</dbReference>
<keyword evidence="8" id="KW-1185">Reference proteome</keyword>
<reference evidence="7 8" key="1">
    <citation type="submission" date="2016-02" db="EMBL/GenBank/DDBJ databases">
        <title>Complete genome sequence and transcriptome regulation of the pentose utilising yeast Sugiyamaella lignohabitans.</title>
        <authorList>
            <person name="Bellasio M."/>
            <person name="Peymann A."/>
            <person name="Valli M."/>
            <person name="Sipitzky M."/>
            <person name="Graf A."/>
            <person name="Sauer M."/>
            <person name="Marx H."/>
            <person name="Mattanovich D."/>
        </authorList>
    </citation>
    <scope>NUCLEOTIDE SEQUENCE [LARGE SCALE GENOMIC DNA]</scope>
    <source>
        <strain evidence="7 8">CBS 10342</strain>
    </source>
</reference>
<protein>
    <submittedName>
        <fullName evidence="7">Tre1p</fullName>
    </submittedName>
</protein>
<dbReference type="InterPro" id="IPR036757">
    <property type="entry name" value="TFR-like_dimer_dom_sf"/>
</dbReference>
<evidence type="ECO:0000256" key="3">
    <source>
        <dbReference type="SAM" id="Phobius"/>
    </source>
</evidence>
<dbReference type="InterPro" id="IPR039373">
    <property type="entry name" value="Peptidase_M28B"/>
</dbReference>
<dbReference type="KEGG" id="slb:AWJ20_1786"/>
<evidence type="ECO:0000313" key="7">
    <source>
        <dbReference type="EMBL" id="ANB13493.1"/>
    </source>
</evidence>
<dbReference type="PANTHER" id="PTHR10404:SF72">
    <property type="entry name" value="ZINC METALLOPROTEASE TRE2-RELATED"/>
    <property type="match status" value="1"/>
</dbReference>
<dbReference type="Proteomes" id="UP000189580">
    <property type="component" value="Chromosome a"/>
</dbReference>
<dbReference type="RefSeq" id="XP_018735970.1">
    <property type="nucleotide sequence ID" value="XM_018878692.1"/>
</dbReference>
<dbReference type="Pfam" id="PF02225">
    <property type="entry name" value="PA"/>
    <property type="match status" value="1"/>
</dbReference>
<keyword evidence="3" id="KW-1133">Transmembrane helix</keyword>
<sequence>MPEEVHSSVGTRQSPSLTPDELPPSYEVVVETDDTNFEISSDSEGEGEEIPFISRPTITNTGFGTRRVPNLPSWMLEHHDFGRPASATRSRRESDAEQQRGSSDHGTPRNSEEQELHREMEFFEVLDPENPSVSLPHTMYVRASQVSKRFAQKISSSLIIPVQQMIVDPVAKFWTHLNARIDAGLGRLGNPLMLRRLAYLIIVSATVFGAIALGIVPTDSGFGNGDGLFGHGRFHDHRKVRTYIKDAISAESLRDTMEYMTSMAHMAGTSGDYILGEHVENLLNSYGIGPVEFNTEHVYLTSSNSTDSAMELKLIDSNGNVQHEAKLYESQALDHPTESQTQPRPFHALAASGSGTGHIIYANYGTKEDFKFLSEKGVDIKGSIVFMKMGRMALGLKVKLAEQAGAVGVVTFSEKLQKDTKLWPDGPDYSADAVERDSVGISAIYPGDILTPGWSSSRTPQVIEYKEARNVPKIPSIPVSWNSAEPFLNALKGHGIHVPDWGNNGQPAGVQEWWTGDKSAPTVFLKNEPIIGERHEIWNVLARIEGLEQYDKAVIIGAQRDAYCYGSVDPMSGTAILLEVARIFSTLYTQLGWTPLRPIYFVSWDGSEHNIAGSTEWVEAHSEDLKKDGLVYIHLDSAVSGNNLNVMGHPLFDGIVNSILKDISDPIVNTTSVADSYGDSHIKTIKDIGDYLPFLSHTGVPAITMRFENRESTFPKHSCYDSLEWMKKFGDPDFRYHKALTEIVSFLVLRFADEPVIPFNVAAYGDQLHGYIRDLEIYARASPGWSENGHKMDFNKLVHASDTMIQGGVYFNEWFNEWLNIVPVGESPMMTGHRWGWNNRLLELDKHLLERNGLPGRNWFKHVIFGPQLWHPTTGDYEWSTFPGIRDAIEAGDWETAVQEVEHVAEMISFACNRFVQ</sequence>
<name>A0A167E050_9ASCO</name>